<sequence>MLILLPPSEGKASHGDGPALELPRLSFPALTPAREDVLEALGALCERDSAAEVLGLSPGTAAEIGRNLHLRTAPTLAAADLYTGVLYDNLGLASLSPEAAGRASESLLIFSGLWGVLRIGDRVPPYRLSMGVRLPPLGGLGAFWRPRITPLLDAEPGLVVDLRSSTYVTAWRPGARAVAVRVLRHGKVVSHMAKATRGVIARSLLEGDVDPQSPQELAKVLDHLGHSVALGAAPAGGRSSWTLDVMV</sequence>
<dbReference type="PANTHER" id="PTHR30283">
    <property type="entry name" value="PEROXIDE STRESS RESPONSE PROTEIN YAAA"/>
    <property type="match status" value="1"/>
</dbReference>
<organism evidence="1 2">
    <name type="scientific">Streptosporangium longisporum</name>
    <dbReference type="NCBI Taxonomy" id="46187"/>
    <lineage>
        <taxon>Bacteria</taxon>
        <taxon>Bacillati</taxon>
        <taxon>Actinomycetota</taxon>
        <taxon>Actinomycetes</taxon>
        <taxon>Streptosporangiales</taxon>
        <taxon>Streptosporangiaceae</taxon>
        <taxon>Streptosporangium</taxon>
    </lineage>
</organism>
<evidence type="ECO:0000313" key="1">
    <source>
        <dbReference type="EMBL" id="GAA3010275.1"/>
    </source>
</evidence>
<reference evidence="1 2" key="1">
    <citation type="journal article" date="2019" name="Int. J. Syst. Evol. Microbiol.">
        <title>The Global Catalogue of Microorganisms (GCM) 10K type strain sequencing project: providing services to taxonomists for standard genome sequencing and annotation.</title>
        <authorList>
            <consortium name="The Broad Institute Genomics Platform"/>
            <consortium name="The Broad Institute Genome Sequencing Center for Infectious Disease"/>
            <person name="Wu L."/>
            <person name="Ma J."/>
        </authorList>
    </citation>
    <scope>NUCLEOTIDE SEQUENCE [LARGE SCALE GENOMIC DNA]</scope>
    <source>
        <strain evidence="1 2">JCM 3106</strain>
    </source>
</reference>
<dbReference type="RefSeq" id="WP_344896195.1">
    <property type="nucleotide sequence ID" value="NZ_BAAAWD010000008.1"/>
</dbReference>
<comment type="caution">
    <text evidence="1">The sequence shown here is derived from an EMBL/GenBank/DDBJ whole genome shotgun (WGS) entry which is preliminary data.</text>
</comment>
<gene>
    <name evidence="1" type="primary">yaaA</name>
    <name evidence="1" type="ORF">GCM10017559_35970</name>
</gene>
<dbReference type="Proteomes" id="UP001499930">
    <property type="component" value="Unassembled WGS sequence"/>
</dbReference>
<protein>
    <submittedName>
        <fullName evidence="1">Peroxide stress protein YaaA</fullName>
    </submittedName>
</protein>
<name>A0ABN3Y0P9_9ACTN</name>
<dbReference type="InterPro" id="IPR005583">
    <property type="entry name" value="YaaA"/>
</dbReference>
<evidence type="ECO:0000313" key="2">
    <source>
        <dbReference type="Proteomes" id="UP001499930"/>
    </source>
</evidence>
<keyword evidence="2" id="KW-1185">Reference proteome</keyword>
<proteinExistence type="predicted"/>
<dbReference type="EMBL" id="BAAAWD010000008">
    <property type="protein sequence ID" value="GAA3010275.1"/>
    <property type="molecule type" value="Genomic_DNA"/>
</dbReference>
<dbReference type="PANTHER" id="PTHR30283:SF4">
    <property type="entry name" value="PEROXIDE STRESS RESISTANCE PROTEIN YAAA"/>
    <property type="match status" value="1"/>
</dbReference>
<dbReference type="Pfam" id="PF03883">
    <property type="entry name" value="H2O2_YaaD"/>
    <property type="match status" value="1"/>
</dbReference>
<accession>A0ABN3Y0P9</accession>